<comment type="caution">
    <text evidence="3">The sequence shown here is derived from an EMBL/GenBank/DDBJ whole genome shotgun (WGS) entry which is preliminary data.</text>
</comment>
<keyword evidence="2" id="KW-0472">Membrane</keyword>
<feature type="coiled-coil region" evidence="1">
    <location>
        <begin position="12"/>
        <end position="42"/>
    </location>
</feature>
<evidence type="ECO:0000256" key="1">
    <source>
        <dbReference type="SAM" id="Coils"/>
    </source>
</evidence>
<evidence type="ECO:0000313" key="3">
    <source>
        <dbReference type="EMBL" id="OUJ69947.1"/>
    </source>
</evidence>
<reference evidence="3 4" key="1">
    <citation type="submission" date="2017-01" db="EMBL/GenBank/DDBJ databases">
        <title>A new Hymenobacter.</title>
        <authorList>
            <person name="Liang Y."/>
            <person name="Feng F."/>
        </authorList>
    </citation>
    <scope>NUCLEOTIDE SEQUENCE [LARGE SCALE GENOMIC DNA]</scope>
    <source>
        <strain evidence="3">MIMBbqt21</strain>
    </source>
</reference>
<protein>
    <submittedName>
        <fullName evidence="3">Uncharacterized protein</fullName>
    </submittedName>
</protein>
<gene>
    <name evidence="3" type="ORF">BXP70_25740</name>
</gene>
<proteinExistence type="predicted"/>
<feature type="transmembrane region" description="Helical" evidence="2">
    <location>
        <begin position="309"/>
        <end position="328"/>
    </location>
</feature>
<dbReference type="EMBL" id="MTSE01000028">
    <property type="protein sequence ID" value="OUJ69947.1"/>
    <property type="molecule type" value="Genomic_DNA"/>
</dbReference>
<organism evidence="3 4">
    <name type="scientific">Hymenobacter crusticola</name>
    <dbReference type="NCBI Taxonomy" id="1770526"/>
    <lineage>
        <taxon>Bacteria</taxon>
        <taxon>Pseudomonadati</taxon>
        <taxon>Bacteroidota</taxon>
        <taxon>Cytophagia</taxon>
        <taxon>Cytophagales</taxon>
        <taxon>Hymenobacteraceae</taxon>
        <taxon>Hymenobacter</taxon>
    </lineage>
</organism>
<name>A0A243W6X8_9BACT</name>
<keyword evidence="1" id="KW-0175">Coiled coil</keyword>
<dbReference type="AlphaFoldDB" id="A0A243W6X8"/>
<dbReference type="Proteomes" id="UP000194873">
    <property type="component" value="Unassembled WGS sequence"/>
</dbReference>
<sequence>MSTAFTAALPLLEELKIKLGNLDTATKEIEKAHQNSQQNQQAATDAVNASKHVVEAQRELVAHLGHQYQISLSEQTNLLQTHLDDLTQRTGNETTHQLNSLKQAGTAVQEVINKVLEQQPQLLAEIGEQHRRGLNEQQEVLQKASQAWATLLHQQMQTELKLLHQTIETLQKNTRTQHDELSAITNQLQVATGRITAFAEAMNAAKFLTKLEGIESYQQEVLGGITTGNKATAGSFSKLEIATEAQKKLVESGLQVIRQDAVNLSKQQQADLEKGLTELHESQHKQQVEIQAALDSISMQNKRSSQQQLIMQVVILVALVGLILMRFLQS</sequence>
<keyword evidence="4" id="KW-1185">Reference proteome</keyword>
<evidence type="ECO:0000256" key="2">
    <source>
        <dbReference type="SAM" id="Phobius"/>
    </source>
</evidence>
<dbReference type="RefSeq" id="WP_086596994.1">
    <property type="nucleotide sequence ID" value="NZ_MTSE01000028.1"/>
</dbReference>
<accession>A0A243W6X8</accession>
<evidence type="ECO:0000313" key="4">
    <source>
        <dbReference type="Proteomes" id="UP000194873"/>
    </source>
</evidence>
<keyword evidence="2" id="KW-1133">Transmembrane helix</keyword>
<keyword evidence="2" id="KW-0812">Transmembrane</keyword>